<name>A0A1W1EAR9_9ZZZZ</name>
<evidence type="ECO:0000313" key="1">
    <source>
        <dbReference type="EMBL" id="SFV90957.1"/>
    </source>
</evidence>
<reference evidence="1" key="1">
    <citation type="submission" date="2016-10" db="EMBL/GenBank/DDBJ databases">
        <authorList>
            <person name="de Groot N.N."/>
        </authorList>
    </citation>
    <scope>NUCLEOTIDE SEQUENCE</scope>
</reference>
<gene>
    <name evidence="1" type="ORF">MNB_SV-4-511</name>
</gene>
<proteinExistence type="predicted"/>
<sequence>MKKTLLLSVVASAVVMAGGDIAPAPAAAPVAPAAKVSAWDFSGQAVVYYQTTDYNDFMNTGSNGNLFDQTSSLADAGLQLRATNKDVFAGIGAGVELNGLSTLNLENSVVSNVMQGVGNAGDLDDLTDGGWIAQMYLTYGVGNTTLKLGRQELPKALSPFAFSESWNVFKNTFDAALVVNTDLSNTTLVGAWVHSANHNGIGAGANLSDFNSVNGSDGVYMLTAQNKSVKDLTLTGTWYYGSDMAVTDDINILWADAKYAMNNYSIALQGGTVMSDAFNNDTVAFGAKVGGSFGMVNASVAYSNVDDGDTGVFNVGGVKTPLYTQMILNQGAISSDNDTVVARADVKALNGKIALAYDYTTDNSDANNDYQELDLVYKTKVFADSTTLFAGYIYQDADNWDDAHNTLRVWGRYNF</sequence>
<dbReference type="EMBL" id="FPIB01000026">
    <property type="protein sequence ID" value="SFV90957.1"/>
    <property type="molecule type" value="Genomic_DNA"/>
</dbReference>
<dbReference type="Gene3D" id="2.40.160.10">
    <property type="entry name" value="Porin"/>
    <property type="match status" value="1"/>
</dbReference>
<accession>A0A1W1EAR9</accession>
<protein>
    <recommendedName>
        <fullName evidence="2">Porin</fullName>
    </recommendedName>
</protein>
<organism evidence="1">
    <name type="scientific">hydrothermal vent metagenome</name>
    <dbReference type="NCBI Taxonomy" id="652676"/>
    <lineage>
        <taxon>unclassified sequences</taxon>
        <taxon>metagenomes</taxon>
        <taxon>ecological metagenomes</taxon>
    </lineage>
</organism>
<dbReference type="InterPro" id="IPR023614">
    <property type="entry name" value="Porin_dom_sf"/>
</dbReference>
<evidence type="ECO:0008006" key="2">
    <source>
        <dbReference type="Google" id="ProtNLM"/>
    </source>
</evidence>
<dbReference type="AlphaFoldDB" id="A0A1W1EAR9"/>